<dbReference type="PROSITE" id="PS00028">
    <property type="entry name" value="ZINC_FINGER_C2H2_1"/>
    <property type="match status" value="2"/>
</dbReference>
<name>J9ETB6_WUCBA</name>
<dbReference type="EMBL" id="ADBV01004590">
    <property type="protein sequence ID" value="EJW80347.1"/>
    <property type="molecule type" value="Genomic_DNA"/>
</dbReference>
<dbReference type="SUPFAM" id="SSF57667">
    <property type="entry name" value="beta-beta-alpha zinc fingers"/>
    <property type="match status" value="2"/>
</dbReference>
<evidence type="ECO:0000259" key="6">
    <source>
        <dbReference type="PROSITE" id="PS50157"/>
    </source>
</evidence>
<feature type="domain" description="C2H2-type" evidence="6">
    <location>
        <begin position="116"/>
        <end position="145"/>
    </location>
</feature>
<evidence type="ECO:0000256" key="3">
    <source>
        <dbReference type="ARBA" id="ARBA00022833"/>
    </source>
</evidence>
<dbReference type="Pfam" id="PF00096">
    <property type="entry name" value="zf-C2H2"/>
    <property type="match status" value="2"/>
</dbReference>
<feature type="domain" description="C2H2-type" evidence="6">
    <location>
        <begin position="88"/>
        <end position="115"/>
    </location>
</feature>
<dbReference type="PANTHER" id="PTHR23235:SF165">
    <property type="entry name" value="TRANSCRIPTION FACTOR BTD"/>
    <property type="match status" value="1"/>
</dbReference>
<keyword evidence="3" id="KW-0862">Zinc</keyword>
<evidence type="ECO:0000313" key="8">
    <source>
        <dbReference type="Proteomes" id="UP000004810"/>
    </source>
</evidence>
<sequence>NLHFIQDPNDPQKWIITTATGDTTDAPSQGYRYNRQNEFDATPSASTVGQQLGYKQQKTPKRTACNCPNCQNSTNNKLVKSGEKQRLHICHLCEKTYGKTSHLRAHLRGHAGQKPFACDWAHCQKRFTRSDELQRHRRTHTDHLTKHERTHSTVRGHGNSELSARARGSVDATVRAVASAEVNSSQANLISTQQSAIINSN</sequence>
<proteinExistence type="predicted"/>
<protein>
    <recommendedName>
        <fullName evidence="6">C2H2-type domain-containing protein</fullName>
    </recommendedName>
</protein>
<evidence type="ECO:0000256" key="2">
    <source>
        <dbReference type="ARBA" id="ARBA00022771"/>
    </source>
</evidence>
<dbReference type="GO" id="GO:0000978">
    <property type="term" value="F:RNA polymerase II cis-regulatory region sequence-specific DNA binding"/>
    <property type="evidence" value="ECO:0007669"/>
    <property type="project" value="TreeGrafter"/>
</dbReference>
<gene>
    <name evidence="7" type="ORF">WUBG_08742</name>
</gene>
<dbReference type="GO" id="GO:0000981">
    <property type="term" value="F:DNA-binding transcription factor activity, RNA polymerase II-specific"/>
    <property type="evidence" value="ECO:0007669"/>
    <property type="project" value="TreeGrafter"/>
</dbReference>
<dbReference type="InterPro" id="IPR013087">
    <property type="entry name" value="Znf_C2H2_type"/>
</dbReference>
<feature type="region of interest" description="Disordered" evidence="5">
    <location>
        <begin position="143"/>
        <end position="169"/>
    </location>
</feature>
<dbReference type="PROSITE" id="PS50157">
    <property type="entry name" value="ZINC_FINGER_C2H2_2"/>
    <property type="match status" value="2"/>
</dbReference>
<evidence type="ECO:0000256" key="1">
    <source>
        <dbReference type="ARBA" id="ARBA00022723"/>
    </source>
</evidence>
<dbReference type="FunFam" id="3.30.160.60:FF:000007">
    <property type="entry name" value="Basic krueppel-like factor 3"/>
    <property type="match status" value="1"/>
</dbReference>
<keyword evidence="2 4" id="KW-0863">Zinc-finger</keyword>
<dbReference type="Proteomes" id="UP000004810">
    <property type="component" value="Unassembled WGS sequence"/>
</dbReference>
<keyword evidence="1" id="KW-0479">Metal-binding</keyword>
<evidence type="ECO:0000256" key="5">
    <source>
        <dbReference type="SAM" id="MobiDB-lite"/>
    </source>
</evidence>
<dbReference type="PANTHER" id="PTHR23235">
    <property type="entry name" value="KRUEPPEL-LIKE TRANSCRIPTION FACTOR"/>
    <property type="match status" value="1"/>
</dbReference>
<feature type="non-terminal residue" evidence="7">
    <location>
        <position position="1"/>
    </location>
</feature>
<reference evidence="8" key="1">
    <citation type="submission" date="2012-08" db="EMBL/GenBank/DDBJ databases">
        <title>The Genome Sequence of Wuchereria bancrofti.</title>
        <authorList>
            <person name="Nutman T.B."/>
            <person name="Fink D.L."/>
            <person name="Russ C."/>
            <person name="Young S."/>
            <person name="Zeng Q."/>
            <person name="Koehrsen M."/>
            <person name="Alvarado L."/>
            <person name="Berlin A."/>
            <person name="Chapman S.B."/>
            <person name="Chen Z."/>
            <person name="Freedman E."/>
            <person name="Gellesch M."/>
            <person name="Goldberg J."/>
            <person name="Griggs A."/>
            <person name="Gujja S."/>
            <person name="Heilman E.R."/>
            <person name="Heiman D."/>
            <person name="Hepburn T."/>
            <person name="Howarth C."/>
            <person name="Jen D."/>
            <person name="Larson L."/>
            <person name="Lewis B."/>
            <person name="Mehta T."/>
            <person name="Park D."/>
            <person name="Pearson M."/>
            <person name="Roberts A."/>
            <person name="Saif S."/>
            <person name="Shea T."/>
            <person name="Shenoy N."/>
            <person name="Sisk P."/>
            <person name="Stolte C."/>
            <person name="Sykes S."/>
            <person name="Walk T."/>
            <person name="White J."/>
            <person name="Yandava C."/>
            <person name="Haas B."/>
            <person name="Henn M.R."/>
            <person name="Nusbaum C."/>
            <person name="Birren B."/>
        </authorList>
    </citation>
    <scope>NUCLEOTIDE SEQUENCE [LARGE SCALE GENOMIC DNA]</scope>
    <source>
        <strain evidence="8">NA</strain>
    </source>
</reference>
<evidence type="ECO:0000256" key="4">
    <source>
        <dbReference type="PROSITE-ProRule" id="PRU00042"/>
    </source>
</evidence>
<dbReference type="AlphaFoldDB" id="J9ETB6"/>
<dbReference type="SMART" id="SM00355">
    <property type="entry name" value="ZnF_C2H2"/>
    <property type="match status" value="2"/>
</dbReference>
<dbReference type="InterPro" id="IPR036236">
    <property type="entry name" value="Znf_C2H2_sf"/>
</dbReference>
<evidence type="ECO:0000313" key="7">
    <source>
        <dbReference type="EMBL" id="EJW80347.1"/>
    </source>
</evidence>
<accession>J9ETB6</accession>
<organism evidence="7 8">
    <name type="scientific">Wuchereria bancrofti</name>
    <dbReference type="NCBI Taxonomy" id="6293"/>
    <lineage>
        <taxon>Eukaryota</taxon>
        <taxon>Metazoa</taxon>
        <taxon>Ecdysozoa</taxon>
        <taxon>Nematoda</taxon>
        <taxon>Chromadorea</taxon>
        <taxon>Rhabditida</taxon>
        <taxon>Spirurina</taxon>
        <taxon>Spiruromorpha</taxon>
        <taxon>Filarioidea</taxon>
        <taxon>Onchocercidae</taxon>
        <taxon>Wuchereria</taxon>
    </lineage>
</organism>
<dbReference type="GO" id="GO:0008270">
    <property type="term" value="F:zinc ion binding"/>
    <property type="evidence" value="ECO:0007669"/>
    <property type="project" value="UniProtKB-KW"/>
</dbReference>
<dbReference type="Gene3D" id="3.30.160.60">
    <property type="entry name" value="Classic Zinc Finger"/>
    <property type="match status" value="2"/>
</dbReference>
<comment type="caution">
    <text evidence="7">The sequence shown here is derived from an EMBL/GenBank/DDBJ whole genome shotgun (WGS) entry which is preliminary data.</text>
</comment>